<organism evidence="1 2">
    <name type="scientific">Nannocystis pusilla</name>
    <dbReference type="NCBI Taxonomy" id="889268"/>
    <lineage>
        <taxon>Bacteria</taxon>
        <taxon>Pseudomonadati</taxon>
        <taxon>Myxococcota</taxon>
        <taxon>Polyangia</taxon>
        <taxon>Nannocystales</taxon>
        <taxon>Nannocystaceae</taxon>
        <taxon>Nannocystis</taxon>
    </lineage>
</organism>
<gene>
    <name evidence="1" type="ORF">K7C98_27170</name>
</gene>
<reference evidence="1" key="1">
    <citation type="submission" date="2021-08" db="EMBL/GenBank/DDBJ databases">
        <authorList>
            <person name="Stevens D.C."/>
        </authorList>
    </citation>
    <scope>NUCLEOTIDE SEQUENCE</scope>
    <source>
        <strain evidence="1">DSM 53165</strain>
    </source>
</reference>
<proteinExistence type="predicted"/>
<comment type="caution">
    <text evidence="1">The sequence shown here is derived from an EMBL/GenBank/DDBJ whole genome shotgun (WGS) entry which is preliminary data.</text>
</comment>
<dbReference type="EMBL" id="JAIRAU010000036">
    <property type="protein sequence ID" value="MBZ5712937.1"/>
    <property type="molecule type" value="Genomic_DNA"/>
</dbReference>
<sequence length="172" mass="18673">MELLLVVLVGYLVVAATLKALARREPPVRPYVPARADPARDPEGAALESVLERAVRVRVWSSSDRADVPPGAELSIDVDDAAALAELWVAFRSLRDELSPADATGPTLELLDRGGARAALLVLGDGHTLYWSGWARPRRCNHLPGAWLAARGVHGSSGAFERHVRELKRDMD</sequence>
<dbReference type="RefSeq" id="WP_224194690.1">
    <property type="nucleotide sequence ID" value="NZ_JAIRAU010000036.1"/>
</dbReference>
<evidence type="ECO:0000313" key="1">
    <source>
        <dbReference type="EMBL" id="MBZ5712937.1"/>
    </source>
</evidence>
<keyword evidence="2" id="KW-1185">Reference proteome</keyword>
<dbReference type="Proteomes" id="UP001139031">
    <property type="component" value="Unassembled WGS sequence"/>
</dbReference>
<accession>A0ABS7TXS0</accession>
<evidence type="ECO:0000313" key="2">
    <source>
        <dbReference type="Proteomes" id="UP001139031"/>
    </source>
</evidence>
<protein>
    <submittedName>
        <fullName evidence="1">Uncharacterized protein</fullName>
    </submittedName>
</protein>
<name>A0ABS7TXS0_9BACT</name>